<dbReference type="AlphaFoldDB" id="A0A8S3U6K6"/>
<proteinExistence type="predicted"/>
<name>A0A8S3U6K6_MYTED</name>
<reference evidence="1" key="1">
    <citation type="submission" date="2021-03" db="EMBL/GenBank/DDBJ databases">
        <authorList>
            <person name="Bekaert M."/>
        </authorList>
    </citation>
    <scope>NUCLEOTIDE SEQUENCE</scope>
</reference>
<protein>
    <submittedName>
        <fullName evidence="1">Uncharacterized protein</fullName>
    </submittedName>
</protein>
<dbReference type="Proteomes" id="UP000683360">
    <property type="component" value="Unassembled WGS sequence"/>
</dbReference>
<dbReference type="EMBL" id="CAJPWZ010002506">
    <property type="protein sequence ID" value="CAG2239182.1"/>
    <property type="molecule type" value="Genomic_DNA"/>
</dbReference>
<sequence length="250" mass="28395">MSQVLPDQPPLDSKSKTAAYINHVQKQISSIHIDKENKHSTHIDQENTHVSGTLDPHANSFIPRKNIIADTHVSDNHPYPSDRILTTDFTRFMLNQQSKVKNNPSFLYDSQQANTGFKDKLPTTKGKLNDVRTRKTDFAETKNERSQSVDPLYRAIRSCKGGMRFDEEQQVLTPIQMACTQIYLDNIGSKSCAKIKPVEVYLSDNPDRRLKVYALMDDQSNRTLGKSELFDYFGSTSVSDFILSTCSRES</sequence>
<evidence type="ECO:0000313" key="2">
    <source>
        <dbReference type="Proteomes" id="UP000683360"/>
    </source>
</evidence>
<gene>
    <name evidence="1" type="ORF">MEDL_51563</name>
</gene>
<dbReference type="OrthoDB" id="6185085at2759"/>
<keyword evidence="2" id="KW-1185">Reference proteome</keyword>
<accession>A0A8S3U6K6</accession>
<comment type="caution">
    <text evidence="1">The sequence shown here is derived from an EMBL/GenBank/DDBJ whole genome shotgun (WGS) entry which is preliminary data.</text>
</comment>
<evidence type="ECO:0000313" key="1">
    <source>
        <dbReference type="EMBL" id="CAG2239182.1"/>
    </source>
</evidence>
<organism evidence="1 2">
    <name type="scientific">Mytilus edulis</name>
    <name type="common">Blue mussel</name>
    <dbReference type="NCBI Taxonomy" id="6550"/>
    <lineage>
        <taxon>Eukaryota</taxon>
        <taxon>Metazoa</taxon>
        <taxon>Spiralia</taxon>
        <taxon>Lophotrochozoa</taxon>
        <taxon>Mollusca</taxon>
        <taxon>Bivalvia</taxon>
        <taxon>Autobranchia</taxon>
        <taxon>Pteriomorphia</taxon>
        <taxon>Mytilida</taxon>
        <taxon>Mytiloidea</taxon>
        <taxon>Mytilidae</taxon>
        <taxon>Mytilinae</taxon>
        <taxon>Mytilus</taxon>
    </lineage>
</organism>